<dbReference type="PANTHER" id="PTHR34180">
    <property type="entry name" value="PEPTIDASE C45"/>
    <property type="match status" value="1"/>
</dbReference>
<dbReference type="NCBIfam" id="NF040521">
    <property type="entry name" value="C45_proenzyme"/>
    <property type="match status" value="1"/>
</dbReference>
<dbReference type="STRING" id="212818.A0A0D1Y7X0"/>
<evidence type="ECO:0000313" key="3">
    <source>
        <dbReference type="Proteomes" id="UP000054302"/>
    </source>
</evidence>
<dbReference type="Proteomes" id="UP000054302">
    <property type="component" value="Unassembled WGS sequence"/>
</dbReference>
<dbReference type="OMA" id="AQNWDWT"/>
<dbReference type="Pfam" id="PF03417">
    <property type="entry name" value="AAT"/>
    <property type="match status" value="1"/>
</dbReference>
<dbReference type="InterPro" id="IPR005079">
    <property type="entry name" value="Peptidase_C45_hydrolase"/>
</dbReference>
<name>A0A0D1Y7X0_EXOME</name>
<dbReference type="InterPro" id="IPR047794">
    <property type="entry name" value="C45_proenzyme-like"/>
</dbReference>
<dbReference type="RefSeq" id="XP_016228430.1">
    <property type="nucleotide sequence ID" value="XM_016364781.1"/>
</dbReference>
<evidence type="ECO:0000259" key="1">
    <source>
        <dbReference type="Pfam" id="PF03417"/>
    </source>
</evidence>
<dbReference type="AlphaFoldDB" id="A0A0D1Y7X0"/>
<protein>
    <recommendedName>
        <fullName evidence="1">Peptidase C45 hydrolase domain-containing protein</fullName>
    </recommendedName>
</protein>
<proteinExistence type="predicted"/>
<dbReference type="InterPro" id="IPR047801">
    <property type="entry name" value="Peptidase_C45"/>
</dbReference>
<dbReference type="PANTHER" id="PTHR34180:SF1">
    <property type="entry name" value="BETA-ALANYL-DOPAMINE_CARCININE HYDROLASE"/>
    <property type="match status" value="1"/>
</dbReference>
<accession>A0A0D1Y7X0</accession>
<sequence length="356" mass="38738">MPETLRIDLSGSPHEIGVQHGRLLASQIKSQISVYDAMFKKTSNMDWAAVKIIAQDYAVTLQRLTPEIYSEMEGIAEGSRLDILDIVTLNCRSEIALGMFSDGCTSLGWARSDGVFLAQNWDWTARVKDNVAIMSIDQPGKPKIFMVNEAGLVGKIGFNSSSVGVCMNAIRAKPADSSKIPFHVAARLCLEASSTASAIKRLQALGGIASAQHLLLADPTGPISMELSPRGDSYISPDEDGIVCHTNHLIENRHVDERPWLSGSPIRLDRARMLTAKLAKSGVAVDDNILRKEIFSDTFNSPQAICCQENPERPIETRSRTLFCIVMKLVQGQRPTAEVVMGMPGTSDEGPVLSMG</sequence>
<dbReference type="VEuPathDB" id="FungiDB:PV10_00671"/>
<organism evidence="2 3">
    <name type="scientific">Exophiala mesophila</name>
    <name type="common">Black yeast-like fungus</name>
    <dbReference type="NCBI Taxonomy" id="212818"/>
    <lineage>
        <taxon>Eukaryota</taxon>
        <taxon>Fungi</taxon>
        <taxon>Dikarya</taxon>
        <taxon>Ascomycota</taxon>
        <taxon>Pezizomycotina</taxon>
        <taxon>Eurotiomycetes</taxon>
        <taxon>Chaetothyriomycetidae</taxon>
        <taxon>Chaetothyriales</taxon>
        <taxon>Herpotrichiellaceae</taxon>
        <taxon>Exophiala</taxon>
    </lineage>
</organism>
<dbReference type="HOGENOM" id="CLU_037787_1_0_1"/>
<evidence type="ECO:0000313" key="2">
    <source>
        <dbReference type="EMBL" id="KIV96856.1"/>
    </source>
</evidence>
<keyword evidence="3" id="KW-1185">Reference proteome</keyword>
<dbReference type="OrthoDB" id="189997at2759"/>
<feature type="domain" description="Peptidase C45 hydrolase" evidence="1">
    <location>
        <begin position="109"/>
        <end position="329"/>
    </location>
</feature>
<dbReference type="EMBL" id="KN847520">
    <property type="protein sequence ID" value="KIV96856.1"/>
    <property type="molecule type" value="Genomic_DNA"/>
</dbReference>
<dbReference type="GeneID" id="27318516"/>
<reference evidence="2 3" key="1">
    <citation type="submission" date="2015-01" db="EMBL/GenBank/DDBJ databases">
        <title>The Genome Sequence of Exophiala mesophila CBS40295.</title>
        <authorList>
            <consortium name="The Broad Institute Genomics Platform"/>
            <person name="Cuomo C."/>
            <person name="de Hoog S."/>
            <person name="Gorbushina A."/>
            <person name="Stielow B."/>
            <person name="Teixiera M."/>
            <person name="Abouelleil A."/>
            <person name="Chapman S.B."/>
            <person name="Priest M."/>
            <person name="Young S.K."/>
            <person name="Wortman J."/>
            <person name="Nusbaum C."/>
            <person name="Birren B."/>
        </authorList>
    </citation>
    <scope>NUCLEOTIDE SEQUENCE [LARGE SCALE GENOMIC DNA]</scope>
    <source>
        <strain evidence="2 3">CBS 40295</strain>
    </source>
</reference>
<dbReference type="Gene3D" id="1.10.10.2120">
    <property type="match status" value="1"/>
</dbReference>
<gene>
    <name evidence="2" type="ORF">PV10_00671</name>
</gene>
<dbReference type="Gene3D" id="3.60.60.10">
    <property type="entry name" value="Penicillin V Acylase, Chain A"/>
    <property type="match status" value="1"/>
</dbReference>